<dbReference type="Proteomes" id="UP001303324">
    <property type="component" value="Chromosome"/>
</dbReference>
<protein>
    <submittedName>
        <fullName evidence="4">CBS domain-containing protein</fullName>
    </submittedName>
</protein>
<feature type="region of interest" description="Disordered" evidence="2">
    <location>
        <begin position="1"/>
        <end position="164"/>
    </location>
</feature>
<name>A0ABY9VLC4_9BACI</name>
<dbReference type="InterPro" id="IPR046342">
    <property type="entry name" value="CBS_dom_sf"/>
</dbReference>
<sequence length="393" mass="44944">MANNNQNKHKSNHQAGSKNKKNRKPGKNKNSYIRTNPKQQVLDENRLKRVDEKDQKQPKKNGSESGNSSNSAKKEKSNSPSKEIQDNKQTGRRKGSSSASQSKNGSSNGKSNQAKNRNGNGKPSSGQSTNGNGKKRANDDGKKPETRVNTSEEHEVNHKEQSGKFETAFNRIHKALKEMVKGTDSDAFVELLYSGYKNHSLVRKYKSELHQFAKLRNAIVHERVNADYYIAEPHIEVVERIEEICREFEKPQTALSIATSPVFYYYEDAYLKDVLKVINKFDFTRFPVYDKDDKYVALLTSTEIIQWMAKHFSDSVVHFEDVRIKELLTKGKNYFVTFVDEDASLYHIEELFERYHTRGKKLQAVIITETGDRHGKPIGVITPWDLLDSDPED</sequence>
<dbReference type="Gene3D" id="3.10.580.10">
    <property type="entry name" value="CBS-domain"/>
    <property type="match status" value="1"/>
</dbReference>
<dbReference type="EMBL" id="CP134494">
    <property type="protein sequence ID" value="WNF23662.1"/>
    <property type="molecule type" value="Genomic_DNA"/>
</dbReference>
<feature type="compositionally biased region" description="Polar residues" evidence="2">
    <location>
        <begin position="117"/>
        <end position="132"/>
    </location>
</feature>
<evidence type="ECO:0000256" key="1">
    <source>
        <dbReference type="PROSITE-ProRule" id="PRU00703"/>
    </source>
</evidence>
<feature type="domain" description="CBS" evidence="3">
    <location>
        <begin position="258"/>
        <end position="315"/>
    </location>
</feature>
<feature type="domain" description="CBS" evidence="3">
    <location>
        <begin position="328"/>
        <end position="393"/>
    </location>
</feature>
<evidence type="ECO:0000259" key="3">
    <source>
        <dbReference type="PROSITE" id="PS51371"/>
    </source>
</evidence>
<dbReference type="PROSITE" id="PS51371">
    <property type="entry name" value="CBS"/>
    <property type="match status" value="2"/>
</dbReference>
<proteinExistence type="predicted"/>
<dbReference type="InterPro" id="IPR000644">
    <property type="entry name" value="CBS_dom"/>
</dbReference>
<keyword evidence="1" id="KW-0129">CBS domain</keyword>
<feature type="compositionally biased region" description="Low complexity" evidence="2">
    <location>
        <begin position="96"/>
        <end position="116"/>
    </location>
</feature>
<organism evidence="4 5">
    <name type="scientific">Mesobacillus jeotgali</name>
    <dbReference type="NCBI Taxonomy" id="129985"/>
    <lineage>
        <taxon>Bacteria</taxon>
        <taxon>Bacillati</taxon>
        <taxon>Bacillota</taxon>
        <taxon>Bacilli</taxon>
        <taxon>Bacillales</taxon>
        <taxon>Bacillaceae</taxon>
        <taxon>Mesobacillus</taxon>
    </lineage>
</organism>
<dbReference type="SUPFAM" id="SSF54631">
    <property type="entry name" value="CBS-domain pair"/>
    <property type="match status" value="1"/>
</dbReference>
<evidence type="ECO:0000313" key="4">
    <source>
        <dbReference type="EMBL" id="WNF23662.1"/>
    </source>
</evidence>
<dbReference type="Pfam" id="PF00571">
    <property type="entry name" value="CBS"/>
    <property type="match status" value="2"/>
</dbReference>
<feature type="compositionally biased region" description="Basic and acidic residues" evidence="2">
    <location>
        <begin position="41"/>
        <end position="57"/>
    </location>
</feature>
<gene>
    <name evidence="4" type="ORF">RH061_03895</name>
</gene>
<keyword evidence="5" id="KW-1185">Reference proteome</keyword>
<accession>A0ABY9VLC4</accession>
<reference evidence="4 5" key="1">
    <citation type="submission" date="2023-09" db="EMBL/GenBank/DDBJ databases">
        <title>Microbial mechanism of fulvic acid promoting antimony reduction mineralization in rice fields.</title>
        <authorList>
            <person name="Chen G."/>
            <person name="Lan J."/>
        </authorList>
    </citation>
    <scope>NUCLEOTIDE SEQUENCE [LARGE SCALE GENOMIC DNA]</scope>
    <source>
        <strain evidence="4 5">PS1</strain>
    </source>
</reference>
<evidence type="ECO:0000313" key="5">
    <source>
        <dbReference type="Proteomes" id="UP001303324"/>
    </source>
</evidence>
<evidence type="ECO:0000256" key="2">
    <source>
        <dbReference type="SAM" id="MobiDB-lite"/>
    </source>
</evidence>
<feature type="compositionally biased region" description="Basic and acidic residues" evidence="2">
    <location>
        <begin position="136"/>
        <end position="163"/>
    </location>
</feature>
<dbReference type="RefSeq" id="WP_311074087.1">
    <property type="nucleotide sequence ID" value="NZ_CP134494.1"/>
</dbReference>
<feature type="compositionally biased region" description="Basic residues" evidence="2">
    <location>
        <begin position="7"/>
        <end position="27"/>
    </location>
</feature>
<dbReference type="CDD" id="cd02205">
    <property type="entry name" value="CBS_pair_SF"/>
    <property type="match status" value="1"/>
</dbReference>